<keyword evidence="1" id="KW-1133">Transmembrane helix</keyword>
<dbReference type="RefSeq" id="WP_196988726.1">
    <property type="nucleotide sequence ID" value="NZ_JADWYR010000001.1"/>
</dbReference>
<feature type="transmembrane region" description="Helical" evidence="1">
    <location>
        <begin position="146"/>
        <end position="166"/>
    </location>
</feature>
<feature type="transmembrane region" description="Helical" evidence="1">
    <location>
        <begin position="63"/>
        <end position="81"/>
    </location>
</feature>
<dbReference type="Proteomes" id="UP000628448">
    <property type="component" value="Unassembled WGS sequence"/>
</dbReference>
<dbReference type="PANTHER" id="PTHR36834">
    <property type="entry name" value="MEMBRANE PROTEIN-RELATED"/>
    <property type="match status" value="1"/>
</dbReference>
<dbReference type="InterPro" id="IPR006976">
    <property type="entry name" value="VanZ-like"/>
</dbReference>
<evidence type="ECO:0000313" key="3">
    <source>
        <dbReference type="EMBL" id="MBG9374626.1"/>
    </source>
</evidence>
<accession>A0A931E6G6</accession>
<sequence length="176" mass="19698">METYKNSANNFTKVLLVVYAGILCWILLFKLGVHFSYMNERSVNLVPFYDIVNNNGEGGMAEMLLNVLIFLPPGIYIGLLYTQWTYGKKVLLLFLTSLAFECIQFVCKTGAFDVTDIVTNTTGAAIGLYIFKAIEKLFNNSMRAQQCINILAAAGTIVLLILLTLLKMGMLPVRYQ</sequence>
<comment type="caution">
    <text evidence="3">The sequence shown here is derived from an EMBL/GenBank/DDBJ whole genome shotgun (WGS) entry which is preliminary data.</text>
</comment>
<evidence type="ECO:0000256" key="1">
    <source>
        <dbReference type="SAM" id="Phobius"/>
    </source>
</evidence>
<keyword evidence="1" id="KW-0812">Transmembrane</keyword>
<dbReference type="AlphaFoldDB" id="A0A931E6G6"/>
<feature type="transmembrane region" description="Helical" evidence="1">
    <location>
        <begin position="14"/>
        <end position="37"/>
    </location>
</feature>
<keyword evidence="1" id="KW-0472">Membrane</keyword>
<evidence type="ECO:0000259" key="2">
    <source>
        <dbReference type="Pfam" id="PF04892"/>
    </source>
</evidence>
<feature type="transmembrane region" description="Helical" evidence="1">
    <location>
        <begin position="117"/>
        <end position="134"/>
    </location>
</feature>
<dbReference type="EMBL" id="JADWYR010000001">
    <property type="protein sequence ID" value="MBG9374626.1"/>
    <property type="molecule type" value="Genomic_DNA"/>
</dbReference>
<reference evidence="3" key="1">
    <citation type="submission" date="2020-11" db="EMBL/GenBank/DDBJ databases">
        <title>Bacterial whole genome sequence for Panacibacter sp. DH6.</title>
        <authorList>
            <person name="Le V."/>
            <person name="Ko S."/>
            <person name="Ahn C.-Y."/>
            <person name="Oh H.-M."/>
        </authorList>
    </citation>
    <scope>NUCLEOTIDE SEQUENCE</scope>
    <source>
        <strain evidence="3">DH6</strain>
    </source>
</reference>
<dbReference type="PANTHER" id="PTHR36834:SF2">
    <property type="entry name" value="MEMBRANE PROTEIN"/>
    <property type="match status" value="1"/>
</dbReference>
<feature type="transmembrane region" description="Helical" evidence="1">
    <location>
        <begin position="90"/>
        <end position="111"/>
    </location>
</feature>
<protein>
    <submittedName>
        <fullName evidence="3">VanZ family protein</fullName>
    </submittedName>
</protein>
<gene>
    <name evidence="3" type="ORF">I5907_00140</name>
</gene>
<proteinExistence type="predicted"/>
<feature type="domain" description="VanZ-like" evidence="2">
    <location>
        <begin position="17"/>
        <end position="133"/>
    </location>
</feature>
<dbReference type="Pfam" id="PF04892">
    <property type="entry name" value="VanZ"/>
    <property type="match status" value="1"/>
</dbReference>
<name>A0A931E6G6_9BACT</name>
<dbReference type="InterPro" id="IPR053150">
    <property type="entry name" value="Teicoplanin_resist-assoc"/>
</dbReference>
<organism evidence="3 4">
    <name type="scientific">Panacibacter microcysteis</name>
    <dbReference type="NCBI Taxonomy" id="2793269"/>
    <lineage>
        <taxon>Bacteria</taxon>
        <taxon>Pseudomonadati</taxon>
        <taxon>Bacteroidota</taxon>
        <taxon>Chitinophagia</taxon>
        <taxon>Chitinophagales</taxon>
        <taxon>Chitinophagaceae</taxon>
        <taxon>Panacibacter</taxon>
    </lineage>
</organism>
<evidence type="ECO:0000313" key="4">
    <source>
        <dbReference type="Proteomes" id="UP000628448"/>
    </source>
</evidence>
<keyword evidence="4" id="KW-1185">Reference proteome</keyword>